<keyword evidence="8" id="KW-0732">Signal</keyword>
<sequence>MAFFQLVACCVIICFFSSLVLIDSINFNATVSLNGSGDFKSINDAIAAAPNHSNTRFYIHVSPGTYNERLEISSAKKFIALIGDNAFTTIIVDNRSNGTGFKTNNSATLKTYENNS</sequence>
<gene>
    <name evidence="10" type="ORF">CITCOLO1_LOCUS19547</name>
</gene>
<evidence type="ECO:0000256" key="4">
    <source>
        <dbReference type="ARBA" id="ARBA00013229"/>
    </source>
</evidence>
<dbReference type="Pfam" id="PF01095">
    <property type="entry name" value="Pectinesterase"/>
    <property type="match status" value="1"/>
</dbReference>
<comment type="similarity">
    <text evidence="3">Belongs to the pectinesterase family.</text>
</comment>
<keyword evidence="11" id="KW-1185">Reference proteome</keyword>
<protein>
    <recommendedName>
        <fullName evidence="4">pectinesterase</fullName>
        <ecNumber evidence="4">3.1.1.11</ecNumber>
    </recommendedName>
</protein>
<evidence type="ECO:0000256" key="2">
    <source>
        <dbReference type="ARBA" id="ARBA00005184"/>
    </source>
</evidence>
<dbReference type="SUPFAM" id="SSF51126">
    <property type="entry name" value="Pectin lyase-like"/>
    <property type="match status" value="1"/>
</dbReference>
<evidence type="ECO:0000256" key="8">
    <source>
        <dbReference type="SAM" id="SignalP"/>
    </source>
</evidence>
<comment type="subcellular location">
    <subcellularLocation>
        <location evidence="1">Secreted</location>
        <location evidence="1">Cell wall</location>
    </subcellularLocation>
</comment>
<dbReference type="Gene3D" id="2.160.20.10">
    <property type="entry name" value="Single-stranded right-handed beta-helix, Pectin lyase-like"/>
    <property type="match status" value="1"/>
</dbReference>
<dbReference type="PANTHER" id="PTHR31321">
    <property type="entry name" value="ACYL-COA THIOESTER HYDROLASE YBHC-RELATED"/>
    <property type="match status" value="1"/>
</dbReference>
<reference evidence="10 11" key="1">
    <citation type="submission" date="2024-03" db="EMBL/GenBank/DDBJ databases">
        <authorList>
            <person name="Gkanogiannis A."/>
            <person name="Becerra Lopez-Lavalle L."/>
        </authorList>
    </citation>
    <scope>NUCLEOTIDE SEQUENCE [LARGE SCALE GENOMIC DNA]</scope>
</reference>
<feature type="signal peptide" evidence="8">
    <location>
        <begin position="1"/>
        <end position="22"/>
    </location>
</feature>
<dbReference type="EMBL" id="OZ021742">
    <property type="protein sequence ID" value="CAK9327177.1"/>
    <property type="molecule type" value="Genomic_DNA"/>
</dbReference>
<dbReference type="Proteomes" id="UP001642487">
    <property type="component" value="Chromosome 8"/>
</dbReference>
<keyword evidence="6" id="KW-0378">Hydrolase</keyword>
<evidence type="ECO:0000313" key="11">
    <source>
        <dbReference type="Proteomes" id="UP001642487"/>
    </source>
</evidence>
<dbReference type="InterPro" id="IPR011050">
    <property type="entry name" value="Pectin_lyase_fold/virulence"/>
</dbReference>
<feature type="domain" description="Pectinesterase catalytic" evidence="9">
    <location>
        <begin position="28"/>
        <end position="111"/>
    </location>
</feature>
<accession>A0ABP0Z4V5</accession>
<evidence type="ECO:0000256" key="5">
    <source>
        <dbReference type="ARBA" id="ARBA00022512"/>
    </source>
</evidence>
<name>A0ABP0Z4V5_9ROSI</name>
<dbReference type="PANTHER" id="PTHR31321:SF126">
    <property type="entry name" value="PECTINESTERASE"/>
    <property type="match status" value="1"/>
</dbReference>
<evidence type="ECO:0000256" key="1">
    <source>
        <dbReference type="ARBA" id="ARBA00004191"/>
    </source>
</evidence>
<dbReference type="EC" id="3.1.1.11" evidence="4"/>
<keyword evidence="5" id="KW-0964">Secreted</keyword>
<evidence type="ECO:0000313" key="10">
    <source>
        <dbReference type="EMBL" id="CAK9327177.1"/>
    </source>
</evidence>
<organism evidence="10 11">
    <name type="scientific">Citrullus colocynthis</name>
    <name type="common">colocynth</name>
    <dbReference type="NCBI Taxonomy" id="252529"/>
    <lineage>
        <taxon>Eukaryota</taxon>
        <taxon>Viridiplantae</taxon>
        <taxon>Streptophyta</taxon>
        <taxon>Embryophyta</taxon>
        <taxon>Tracheophyta</taxon>
        <taxon>Spermatophyta</taxon>
        <taxon>Magnoliopsida</taxon>
        <taxon>eudicotyledons</taxon>
        <taxon>Gunneridae</taxon>
        <taxon>Pentapetalae</taxon>
        <taxon>rosids</taxon>
        <taxon>fabids</taxon>
        <taxon>Cucurbitales</taxon>
        <taxon>Cucurbitaceae</taxon>
        <taxon>Benincaseae</taxon>
        <taxon>Citrullus</taxon>
    </lineage>
</organism>
<evidence type="ECO:0000256" key="3">
    <source>
        <dbReference type="ARBA" id="ARBA00008891"/>
    </source>
</evidence>
<proteinExistence type="inferred from homology"/>
<evidence type="ECO:0000256" key="7">
    <source>
        <dbReference type="ARBA" id="ARBA00023085"/>
    </source>
</evidence>
<evidence type="ECO:0000259" key="9">
    <source>
        <dbReference type="Pfam" id="PF01095"/>
    </source>
</evidence>
<keyword evidence="7" id="KW-0063">Aspartyl esterase</keyword>
<feature type="chain" id="PRO_5047121211" description="pectinesterase" evidence="8">
    <location>
        <begin position="23"/>
        <end position="116"/>
    </location>
</feature>
<comment type="pathway">
    <text evidence="2">Glycan metabolism; pectin degradation; 2-dehydro-3-deoxy-D-gluconate from pectin: step 1/5.</text>
</comment>
<dbReference type="InterPro" id="IPR012334">
    <property type="entry name" value="Pectin_lyas_fold"/>
</dbReference>
<keyword evidence="5" id="KW-0134">Cell wall</keyword>
<dbReference type="InterPro" id="IPR000070">
    <property type="entry name" value="Pectinesterase_cat"/>
</dbReference>
<evidence type="ECO:0000256" key="6">
    <source>
        <dbReference type="ARBA" id="ARBA00022801"/>
    </source>
</evidence>